<dbReference type="Proteomes" id="UP000509448">
    <property type="component" value="Chromosome"/>
</dbReference>
<dbReference type="OrthoDB" id="28519at2157"/>
<reference evidence="2 3" key="1">
    <citation type="journal article" date="2019" name="ISME J.">
        <title>Isolation and characterization of a thermophilic sulfur- and iron-reducing thaumarchaeote from a terrestrial acidic hot spring.</title>
        <authorList>
            <person name="Kato S."/>
            <person name="Itoh T."/>
            <person name="Yuki M."/>
            <person name="Nagamori M."/>
            <person name="Ohnishi M."/>
            <person name="Uematsu K."/>
            <person name="Suzuki K."/>
            <person name="Takashina T."/>
            <person name="Ohkuma M."/>
        </authorList>
    </citation>
    <scope>NUCLEOTIDE SEQUENCE [LARGE SCALE GENOMIC DNA]</scope>
    <source>
        <strain evidence="2 3">NAS-02</strain>
    </source>
</reference>
<evidence type="ECO:0000259" key="1">
    <source>
        <dbReference type="Pfam" id="PF26618"/>
    </source>
</evidence>
<dbReference type="KEGG" id="ccai:NAS2_1360"/>
<proteinExistence type="predicted"/>
<accession>A0A4P2VPA8</accession>
<name>A0A4P2VPA8_9ARCH</name>
<dbReference type="AlphaFoldDB" id="A0A4P2VPA8"/>
<gene>
    <name evidence="2" type="ORF">NAS2_1360</name>
</gene>
<dbReference type="InterPro" id="IPR058509">
    <property type="entry name" value="DUF8196"/>
</dbReference>
<dbReference type="PANTHER" id="PTHR34314">
    <property type="entry name" value="CRENARCHAEAL PROTEIN, PUTATIVE-RELATED"/>
    <property type="match status" value="1"/>
</dbReference>
<evidence type="ECO:0000313" key="3">
    <source>
        <dbReference type="Proteomes" id="UP000509448"/>
    </source>
</evidence>
<dbReference type="PANTHER" id="PTHR34314:SF6">
    <property type="entry name" value="DUF3782 DOMAIN-CONTAINING PROTEIN"/>
    <property type="match status" value="1"/>
</dbReference>
<dbReference type="EMBL" id="AP018732">
    <property type="protein sequence ID" value="BBE42748.1"/>
    <property type="molecule type" value="Genomic_DNA"/>
</dbReference>
<keyword evidence="3" id="KW-1185">Reference proteome</keyword>
<evidence type="ECO:0000313" key="2">
    <source>
        <dbReference type="EMBL" id="BBE42748.1"/>
    </source>
</evidence>
<protein>
    <recommendedName>
        <fullName evidence="1">DUF8196 domain-containing protein</fullName>
    </recommendedName>
</protein>
<dbReference type="Pfam" id="PF26618">
    <property type="entry name" value="DUF8196"/>
    <property type="match status" value="1"/>
</dbReference>
<sequence length="217" mass="25337">MSSLSSEEKRRFLRALKEDEEFRHAVAGYLGLSEILERLDRNEEAIRKLWEEVRALREGQEKLWENYEKLAQGQEKLWENYEKLARDMHDVKSTLNRLTATEEEESHEVVSYRLRNDMGISMELSNLRIDDREIDLYGASGDICVVGEATVRLGKGLVEELDEKVELMRRARPDLLRPRLVKVIYTLTATPEALDEARKRGVWVLKIDRDLVPRPSV</sequence>
<organism evidence="2 3">
    <name type="scientific">Conexivisphaera calida</name>
    <dbReference type="NCBI Taxonomy" id="1874277"/>
    <lineage>
        <taxon>Archaea</taxon>
        <taxon>Nitrososphaerota</taxon>
        <taxon>Conexivisphaeria</taxon>
        <taxon>Conexivisphaerales</taxon>
        <taxon>Conexivisphaeraceae</taxon>
        <taxon>Conexivisphaera</taxon>
    </lineage>
</organism>
<feature type="domain" description="DUF8196" evidence="1">
    <location>
        <begin position="104"/>
        <end position="213"/>
    </location>
</feature>
<dbReference type="GeneID" id="55585174"/>
<dbReference type="RefSeq" id="WP_174448950.1">
    <property type="nucleotide sequence ID" value="NZ_AP018732.1"/>
</dbReference>